<evidence type="ECO:0000313" key="2">
    <source>
        <dbReference type="EMBL" id="GLR73672.1"/>
    </source>
</evidence>
<protein>
    <submittedName>
        <fullName evidence="2">Uncharacterized protein</fullName>
    </submittedName>
</protein>
<feature type="transmembrane region" description="Helical" evidence="1">
    <location>
        <begin position="27"/>
        <end position="45"/>
    </location>
</feature>
<organism evidence="2 3">
    <name type="scientific">Aliivibrio sifiae</name>
    <dbReference type="NCBI Taxonomy" id="566293"/>
    <lineage>
        <taxon>Bacteria</taxon>
        <taxon>Pseudomonadati</taxon>
        <taxon>Pseudomonadota</taxon>
        <taxon>Gammaproteobacteria</taxon>
        <taxon>Vibrionales</taxon>
        <taxon>Vibrionaceae</taxon>
        <taxon>Aliivibrio</taxon>
    </lineage>
</organism>
<accession>A0ABQ6AG49</accession>
<evidence type="ECO:0000313" key="3">
    <source>
        <dbReference type="Proteomes" id="UP001156660"/>
    </source>
</evidence>
<keyword evidence="1" id="KW-1133">Transmembrane helix</keyword>
<keyword evidence="1" id="KW-0472">Membrane</keyword>
<proteinExistence type="predicted"/>
<dbReference type="Proteomes" id="UP001156660">
    <property type="component" value="Unassembled WGS sequence"/>
</dbReference>
<reference evidence="3" key="1">
    <citation type="journal article" date="2019" name="Int. J. Syst. Evol. Microbiol.">
        <title>The Global Catalogue of Microorganisms (GCM) 10K type strain sequencing project: providing services to taxonomists for standard genome sequencing and annotation.</title>
        <authorList>
            <consortium name="The Broad Institute Genomics Platform"/>
            <consortium name="The Broad Institute Genome Sequencing Center for Infectious Disease"/>
            <person name="Wu L."/>
            <person name="Ma J."/>
        </authorList>
    </citation>
    <scope>NUCLEOTIDE SEQUENCE [LARGE SCALE GENOMIC DNA]</scope>
    <source>
        <strain evidence="3">NBRC 105001</strain>
    </source>
</reference>
<keyword evidence="3" id="KW-1185">Reference proteome</keyword>
<sequence length="60" mass="6931">MHIPNISPDDENKLNNSKAIIIKTDEYVFLNTVFILYGYLFKIVISDRLSEDSIIKLITT</sequence>
<gene>
    <name evidence="2" type="ORF">GCM10007855_05460</name>
</gene>
<comment type="caution">
    <text evidence="2">The sequence shown here is derived from an EMBL/GenBank/DDBJ whole genome shotgun (WGS) entry which is preliminary data.</text>
</comment>
<name>A0ABQ6AG49_9GAMM</name>
<evidence type="ECO:0000256" key="1">
    <source>
        <dbReference type="SAM" id="Phobius"/>
    </source>
</evidence>
<dbReference type="EMBL" id="BSOU01000002">
    <property type="protein sequence ID" value="GLR73672.1"/>
    <property type="molecule type" value="Genomic_DNA"/>
</dbReference>
<keyword evidence="1" id="KW-0812">Transmembrane</keyword>